<dbReference type="Pfam" id="PF01981">
    <property type="entry name" value="PTH2"/>
    <property type="match status" value="1"/>
</dbReference>
<dbReference type="EMBL" id="KF900440">
    <property type="protein sequence ID" value="AIE95115.1"/>
    <property type="molecule type" value="Genomic_DNA"/>
</dbReference>
<evidence type="ECO:0000256" key="2">
    <source>
        <dbReference type="ARBA" id="ARBA00013260"/>
    </source>
</evidence>
<dbReference type="InterPro" id="IPR002833">
    <property type="entry name" value="PTH2"/>
</dbReference>
<dbReference type="AlphaFoldDB" id="A0A075FTY0"/>
<dbReference type="InterPro" id="IPR023476">
    <property type="entry name" value="Pep_tRNA_hydro_II_dom_sf"/>
</dbReference>
<name>A0A075FTY0_9EURY</name>
<evidence type="ECO:0000256" key="4">
    <source>
        <dbReference type="ARBA" id="ARBA00038050"/>
    </source>
</evidence>
<reference evidence="7" key="1">
    <citation type="journal article" date="2014" name="Genome Biol. Evol.">
        <title>Pangenome evidence for extensive interdomain horizontal transfer affecting lineage core and shell genes in uncultured planktonic thaumarchaeota and euryarchaeota.</title>
        <authorList>
            <person name="Deschamps P."/>
            <person name="Zivanovic Y."/>
            <person name="Moreira D."/>
            <person name="Rodriguez-Valera F."/>
            <person name="Lopez-Garcia P."/>
        </authorList>
    </citation>
    <scope>NUCLEOTIDE SEQUENCE</scope>
</reference>
<dbReference type="SUPFAM" id="SSF102462">
    <property type="entry name" value="Peptidyl-tRNA hydrolase II"/>
    <property type="match status" value="1"/>
</dbReference>
<evidence type="ECO:0000313" key="7">
    <source>
        <dbReference type="EMBL" id="AIE95115.1"/>
    </source>
</evidence>
<comment type="function">
    <text evidence="1">The natural substrate for this enzyme may be peptidyl-tRNAs which drop off the ribosome during protein synthesis.</text>
</comment>
<proteinExistence type="inferred from homology"/>
<gene>
    <name evidence="7" type="primary">PTH2</name>
</gene>
<organism evidence="7">
    <name type="scientific">uncultured marine group II/III euryarchaeote AD1000_57_F12</name>
    <dbReference type="NCBI Taxonomy" id="1457788"/>
    <lineage>
        <taxon>Archaea</taxon>
        <taxon>Methanobacteriati</taxon>
        <taxon>Methanobacteriota</taxon>
        <taxon>environmental samples</taxon>
    </lineage>
</organism>
<keyword evidence="3 7" id="KW-0378">Hydrolase</keyword>
<protein>
    <recommendedName>
        <fullName evidence="6">Peptidyl-tRNA hydrolase</fullName>
        <ecNumber evidence="2">3.1.1.29</ecNumber>
    </recommendedName>
</protein>
<comment type="similarity">
    <text evidence="4">Belongs to the PTH2 family.</text>
</comment>
<dbReference type="NCBIfam" id="NF003314">
    <property type="entry name" value="PRK04322.1"/>
    <property type="match status" value="1"/>
</dbReference>
<evidence type="ECO:0000256" key="6">
    <source>
        <dbReference type="ARBA" id="ARBA00050038"/>
    </source>
</evidence>
<evidence type="ECO:0000256" key="3">
    <source>
        <dbReference type="ARBA" id="ARBA00022801"/>
    </source>
</evidence>
<dbReference type="CDD" id="cd02430">
    <property type="entry name" value="PTH2"/>
    <property type="match status" value="1"/>
</dbReference>
<dbReference type="GO" id="GO:0004045">
    <property type="term" value="F:peptidyl-tRNA hydrolase activity"/>
    <property type="evidence" value="ECO:0007669"/>
    <property type="project" value="UniProtKB-EC"/>
</dbReference>
<dbReference type="EC" id="3.1.1.29" evidence="2"/>
<accession>A0A075FTY0</accession>
<comment type="catalytic activity">
    <reaction evidence="5">
        <text>an N-acyl-L-alpha-aminoacyl-tRNA + H2O = an N-acyl-L-amino acid + a tRNA + H(+)</text>
        <dbReference type="Rhea" id="RHEA:54448"/>
        <dbReference type="Rhea" id="RHEA-COMP:10123"/>
        <dbReference type="Rhea" id="RHEA-COMP:13883"/>
        <dbReference type="ChEBI" id="CHEBI:15377"/>
        <dbReference type="ChEBI" id="CHEBI:15378"/>
        <dbReference type="ChEBI" id="CHEBI:59874"/>
        <dbReference type="ChEBI" id="CHEBI:78442"/>
        <dbReference type="ChEBI" id="CHEBI:138191"/>
        <dbReference type="EC" id="3.1.1.29"/>
    </reaction>
</comment>
<dbReference type="NCBIfam" id="TIGR00283">
    <property type="entry name" value="arch_pth2"/>
    <property type="match status" value="1"/>
</dbReference>
<evidence type="ECO:0000256" key="5">
    <source>
        <dbReference type="ARBA" id="ARBA00048707"/>
    </source>
</evidence>
<dbReference type="FunFam" id="3.40.1490.10:FF:000001">
    <property type="entry name" value="Peptidyl-tRNA hydrolase 2"/>
    <property type="match status" value="1"/>
</dbReference>
<dbReference type="PANTHER" id="PTHR12649:SF11">
    <property type="entry name" value="PEPTIDYL-TRNA HYDROLASE 2, MITOCHONDRIAL"/>
    <property type="match status" value="1"/>
</dbReference>
<dbReference type="PANTHER" id="PTHR12649">
    <property type="entry name" value="PEPTIDYL-TRNA HYDROLASE 2"/>
    <property type="match status" value="1"/>
</dbReference>
<sequence length="123" mass="13180">MSQSSSELTMVFIARKDLKLSAGKLAAQVGHATAECVTKAERTEPRMLDRYMRVGQRKVVCQAANEDELRRLFGEAKEAGIIAALITDAGHTEIPAGTVTVVGLGPNERDKIDSITGSLPLLS</sequence>
<evidence type="ECO:0000256" key="1">
    <source>
        <dbReference type="ARBA" id="ARBA00003043"/>
    </source>
</evidence>
<dbReference type="GO" id="GO:0005829">
    <property type="term" value="C:cytosol"/>
    <property type="evidence" value="ECO:0007669"/>
    <property type="project" value="TreeGrafter"/>
</dbReference>
<dbReference type="Gene3D" id="3.40.1490.10">
    <property type="entry name" value="Bit1"/>
    <property type="match status" value="1"/>
</dbReference>